<dbReference type="OrthoDB" id="10270446at2759"/>
<dbReference type="Proteomes" id="UP000684084">
    <property type="component" value="Unassembled WGS sequence"/>
</dbReference>
<gene>
    <name evidence="1" type="ORF">CHRIB12_LOCUS7444</name>
</gene>
<protein>
    <submittedName>
        <fullName evidence="1">Uncharacterized protein</fullName>
    </submittedName>
</protein>
<organism evidence="1 2">
    <name type="scientific">Rhizophagus irregularis</name>
    <dbReference type="NCBI Taxonomy" id="588596"/>
    <lineage>
        <taxon>Eukaryota</taxon>
        <taxon>Fungi</taxon>
        <taxon>Fungi incertae sedis</taxon>
        <taxon>Mucoromycota</taxon>
        <taxon>Glomeromycotina</taxon>
        <taxon>Glomeromycetes</taxon>
        <taxon>Glomerales</taxon>
        <taxon>Glomeraceae</taxon>
        <taxon>Rhizophagus</taxon>
    </lineage>
</organism>
<dbReference type="EMBL" id="CAGKOT010000013">
    <property type="protein sequence ID" value="CAB5358882.1"/>
    <property type="molecule type" value="Genomic_DNA"/>
</dbReference>
<reference evidence="1" key="1">
    <citation type="submission" date="2020-05" db="EMBL/GenBank/DDBJ databases">
        <authorList>
            <person name="Rincon C."/>
            <person name="Sanders R I."/>
            <person name="Robbins C."/>
            <person name="Chaturvedi A."/>
        </authorList>
    </citation>
    <scope>NUCLEOTIDE SEQUENCE</scope>
    <source>
        <strain evidence="1">CHB12</strain>
    </source>
</reference>
<comment type="caution">
    <text evidence="1">The sequence shown here is derived from an EMBL/GenBank/DDBJ whole genome shotgun (WGS) entry which is preliminary data.</text>
</comment>
<name>A0A915Z1I3_9GLOM</name>
<proteinExistence type="predicted"/>
<sequence length="89" mass="10192">MNDCARPNIEDITEVSLYTVDHSKKCAYWPKPSLSMKHLRVQASPRDHSTISPPSIRSDFQTETLIVCERVAEKRVEKMKTKTDLSDVT</sequence>
<dbReference type="AlphaFoldDB" id="A0A915Z1I3"/>
<accession>A0A915Z1I3</accession>
<evidence type="ECO:0000313" key="1">
    <source>
        <dbReference type="EMBL" id="CAB5358882.1"/>
    </source>
</evidence>
<evidence type="ECO:0000313" key="2">
    <source>
        <dbReference type="Proteomes" id="UP000684084"/>
    </source>
</evidence>